<dbReference type="GO" id="GO:0004497">
    <property type="term" value="F:monooxygenase activity"/>
    <property type="evidence" value="ECO:0007669"/>
    <property type="project" value="TreeGrafter"/>
</dbReference>
<keyword evidence="3" id="KW-1133">Transmembrane helix</keyword>
<evidence type="ECO:0000256" key="2">
    <source>
        <dbReference type="SAM" id="MobiDB-lite"/>
    </source>
</evidence>
<keyword evidence="3" id="KW-0472">Membrane</keyword>
<reference evidence="4 5" key="1">
    <citation type="submission" date="2016-05" db="EMBL/GenBank/DDBJ databases">
        <title>Comparative analysis of secretome profiles of manganese(II)-oxidizing ascomycete fungi.</title>
        <authorList>
            <consortium name="DOE Joint Genome Institute"/>
            <person name="Zeiner C.A."/>
            <person name="Purvine S.O."/>
            <person name="Zink E.M."/>
            <person name="Wu S."/>
            <person name="Pasa-Tolic L."/>
            <person name="Chaput D.L."/>
            <person name="Haridas S."/>
            <person name="Grigoriev I.V."/>
            <person name="Santelli C.M."/>
            <person name="Hansel C.M."/>
        </authorList>
    </citation>
    <scope>NUCLEOTIDE SEQUENCE [LARGE SCALE GENOMIC DNA]</scope>
    <source>
        <strain evidence="4 5">SRC1lrK2f</strain>
    </source>
</reference>
<dbReference type="EMBL" id="KV441501">
    <property type="protein sequence ID" value="OAG14289.1"/>
    <property type="molecule type" value="Genomic_DNA"/>
</dbReference>
<dbReference type="OMA" id="IFWKIAE"/>
<comment type="similarity">
    <text evidence="1">Belongs to the caleosin family.</text>
</comment>
<evidence type="ECO:0000313" key="4">
    <source>
        <dbReference type="EMBL" id="OAG14289.1"/>
    </source>
</evidence>
<dbReference type="Pfam" id="PF05042">
    <property type="entry name" value="Caleosin"/>
    <property type="match status" value="1"/>
</dbReference>
<dbReference type="GeneID" id="29114549"/>
<feature type="compositionally biased region" description="Basic and acidic residues" evidence="2">
    <location>
        <begin position="118"/>
        <end position="129"/>
    </location>
</feature>
<dbReference type="Proteomes" id="UP000077248">
    <property type="component" value="Unassembled WGS sequence"/>
</dbReference>
<evidence type="ECO:0000256" key="3">
    <source>
        <dbReference type="SAM" id="Phobius"/>
    </source>
</evidence>
<accession>A0A177D5T5</accession>
<feature type="transmembrane region" description="Helical" evidence="3">
    <location>
        <begin position="255"/>
        <end position="273"/>
    </location>
</feature>
<sequence length="306" mass="34399">MTIHIDTFSAKATFDFKDNELATSGLECAEVVDKDDGDGRFRGQSNPILKKTLVDVHHNLSTLKNVSWLPGVGDIYNGTPGGGGGGEGIAISHPYESRHCLSPWPSSSLTRRGTPMLDKGRQPEGAKDTRRSALRRHCDFWDADQDGVIYPWDIFIGFRKLGFNIALCLWAAVTMAACSSYSTQKSFLPHPLFAIYLDNVNRNRHGSTTGAYDLDAELDTRRFDAIFEKYAKGKDYLTWRTMYGVWAGQCCANDFFGWFAGGLEWIAMYILLWPQDGRMHRDDIRGVYDGSIFWKIAEARAQKLQT</sequence>
<feature type="region of interest" description="Disordered" evidence="2">
    <location>
        <begin position="110"/>
        <end position="129"/>
    </location>
</feature>
<name>A0A177D5T5_ALTAL</name>
<proteinExistence type="inferred from homology"/>
<keyword evidence="5" id="KW-1185">Reference proteome</keyword>
<dbReference type="AlphaFoldDB" id="A0A177D5T5"/>
<evidence type="ECO:0000256" key="1">
    <source>
        <dbReference type="ARBA" id="ARBA00006765"/>
    </source>
</evidence>
<dbReference type="GO" id="GO:0005509">
    <property type="term" value="F:calcium ion binding"/>
    <property type="evidence" value="ECO:0007669"/>
    <property type="project" value="TreeGrafter"/>
</dbReference>
<evidence type="ECO:0000313" key="5">
    <source>
        <dbReference type="Proteomes" id="UP000077248"/>
    </source>
</evidence>
<keyword evidence="3" id="KW-0812">Transmembrane</keyword>
<gene>
    <name evidence="4" type="ORF">CC77DRAFT_1067104</name>
</gene>
<dbReference type="PANTHER" id="PTHR31495">
    <property type="entry name" value="PEROXYGENASE 3-RELATED"/>
    <property type="match status" value="1"/>
</dbReference>
<dbReference type="KEGG" id="aalt:CC77DRAFT_1067104"/>
<dbReference type="VEuPathDB" id="FungiDB:CC77DRAFT_1067104"/>
<dbReference type="RefSeq" id="XP_018379710.1">
    <property type="nucleotide sequence ID" value="XM_018528955.1"/>
</dbReference>
<dbReference type="PANTHER" id="PTHR31495:SF0">
    <property type="entry name" value="BINDING PROTEIN CALEOSIN, PUTATIVE (AFU_ORTHOLOGUE AFUA_5G13750)-RELATED"/>
    <property type="match status" value="1"/>
</dbReference>
<organism evidence="4 5">
    <name type="scientific">Alternaria alternata</name>
    <name type="common">Alternaria rot fungus</name>
    <name type="synonym">Torula alternata</name>
    <dbReference type="NCBI Taxonomy" id="5599"/>
    <lineage>
        <taxon>Eukaryota</taxon>
        <taxon>Fungi</taxon>
        <taxon>Dikarya</taxon>
        <taxon>Ascomycota</taxon>
        <taxon>Pezizomycotina</taxon>
        <taxon>Dothideomycetes</taxon>
        <taxon>Pleosporomycetidae</taxon>
        <taxon>Pleosporales</taxon>
        <taxon>Pleosporineae</taxon>
        <taxon>Pleosporaceae</taxon>
        <taxon>Alternaria</taxon>
        <taxon>Alternaria sect. Alternaria</taxon>
        <taxon>Alternaria alternata complex</taxon>
    </lineage>
</organism>
<protein>
    <submittedName>
        <fullName evidence="4">Caleosin domain-containing protein</fullName>
    </submittedName>
</protein>
<dbReference type="InterPro" id="IPR007736">
    <property type="entry name" value="Caleosin-related"/>
</dbReference>
<dbReference type="STRING" id="5599.A0A177D5T5"/>